<sequence>MQQASLRPERRFVTRDVSGPPGGRSRIAVVILRASSAIRVAAVAQSWLQRAAGDRVCGSIEVPATPAKPYEW</sequence>
<proteinExistence type="predicted"/>
<evidence type="ECO:0000313" key="2">
    <source>
        <dbReference type="EMBL" id="KAJ1129388.1"/>
    </source>
</evidence>
<protein>
    <submittedName>
        <fullName evidence="2">Uncharacterized protein</fullName>
    </submittedName>
</protein>
<keyword evidence="3" id="KW-1185">Reference proteome</keyword>
<evidence type="ECO:0000313" key="3">
    <source>
        <dbReference type="Proteomes" id="UP001066276"/>
    </source>
</evidence>
<dbReference type="AlphaFoldDB" id="A0AAV7PUF6"/>
<dbReference type="EMBL" id="JANPWB010000011">
    <property type="protein sequence ID" value="KAJ1129388.1"/>
    <property type="molecule type" value="Genomic_DNA"/>
</dbReference>
<organism evidence="2 3">
    <name type="scientific">Pleurodeles waltl</name>
    <name type="common">Iberian ribbed newt</name>
    <dbReference type="NCBI Taxonomy" id="8319"/>
    <lineage>
        <taxon>Eukaryota</taxon>
        <taxon>Metazoa</taxon>
        <taxon>Chordata</taxon>
        <taxon>Craniata</taxon>
        <taxon>Vertebrata</taxon>
        <taxon>Euteleostomi</taxon>
        <taxon>Amphibia</taxon>
        <taxon>Batrachia</taxon>
        <taxon>Caudata</taxon>
        <taxon>Salamandroidea</taxon>
        <taxon>Salamandridae</taxon>
        <taxon>Pleurodelinae</taxon>
        <taxon>Pleurodeles</taxon>
    </lineage>
</organism>
<comment type="caution">
    <text evidence="2">The sequence shown here is derived from an EMBL/GenBank/DDBJ whole genome shotgun (WGS) entry which is preliminary data.</text>
</comment>
<reference evidence="2" key="1">
    <citation type="journal article" date="2022" name="bioRxiv">
        <title>Sequencing and chromosome-scale assembly of the giantPleurodeles waltlgenome.</title>
        <authorList>
            <person name="Brown T."/>
            <person name="Elewa A."/>
            <person name="Iarovenko S."/>
            <person name="Subramanian E."/>
            <person name="Araus A.J."/>
            <person name="Petzold A."/>
            <person name="Susuki M."/>
            <person name="Suzuki K.-i.T."/>
            <person name="Hayashi T."/>
            <person name="Toyoda A."/>
            <person name="Oliveira C."/>
            <person name="Osipova E."/>
            <person name="Leigh N.D."/>
            <person name="Simon A."/>
            <person name="Yun M.H."/>
        </authorList>
    </citation>
    <scope>NUCLEOTIDE SEQUENCE</scope>
    <source>
        <strain evidence="2">20211129_DDA</strain>
        <tissue evidence="2">Liver</tissue>
    </source>
</reference>
<evidence type="ECO:0000256" key="1">
    <source>
        <dbReference type="SAM" id="MobiDB-lite"/>
    </source>
</evidence>
<dbReference type="Proteomes" id="UP001066276">
    <property type="component" value="Chromosome 7"/>
</dbReference>
<feature type="region of interest" description="Disordered" evidence="1">
    <location>
        <begin position="1"/>
        <end position="20"/>
    </location>
</feature>
<gene>
    <name evidence="2" type="ORF">NDU88_007759</name>
</gene>
<name>A0AAV7PUF6_PLEWA</name>
<accession>A0AAV7PUF6</accession>